<dbReference type="EMBL" id="BANR01000026">
    <property type="protein sequence ID" value="GAC50541.1"/>
    <property type="molecule type" value="Genomic_DNA"/>
</dbReference>
<proteinExistence type="predicted"/>
<dbReference type="Proteomes" id="UP000010988">
    <property type="component" value="Unassembled WGS sequence"/>
</dbReference>
<dbReference type="Gene3D" id="3.20.20.450">
    <property type="entry name" value="EAL domain"/>
    <property type="match status" value="1"/>
</dbReference>
<sequence length="408" mass="44016">MSQGLTSTRGGDAASIFEGLELSPQFGSIIDLSDESLVGVSLELRGPEGTNFDTPRALRRTATLMEQRAALDARKFTFADTPAATSIAAQIPLFVAVDIDLDDPKRRPAAGQTLVLLIEPRSILRRPQARLAQVARARRDGRLIAIEGVTADRRTATLLTLIEPDIVLLHSDVLSSPVPSPDTARLAHTLAAHTERTGAIVIATGVDTEADRRNALTLGARYGMGTLHAPVSAAADRVLGATSALPDLPARTIPASDEKTPFAIASRTAVPRAADERLLLEMSKDLERTATQASVAVVLGTFQDQTHFAPSTSQRWRALSEKVGLVGVYGEGIRPMIEGNIHYAPLSSDDELAIEWNVAVLGIHFAALLSAREMHRQQPGGRREFMFVQSYDRTIVTQAVRVILSRFT</sequence>
<name>L7KPX4_9ACTN</name>
<evidence type="ECO:0000313" key="3">
    <source>
        <dbReference type="EMBL" id="GAC50541.1"/>
    </source>
</evidence>
<dbReference type="eggNOG" id="COG4250">
    <property type="taxonomic scope" value="Bacteria"/>
</dbReference>
<protein>
    <recommendedName>
        <fullName evidence="5">EAL domain-containing protein</fullName>
    </recommendedName>
</protein>
<gene>
    <name evidence="3" type="ORF">GOACH_26_00080</name>
</gene>
<dbReference type="InterPro" id="IPR001633">
    <property type="entry name" value="EAL_dom"/>
</dbReference>
<feature type="domain" description="DICT" evidence="2">
    <location>
        <begin position="272"/>
        <end position="373"/>
    </location>
</feature>
<evidence type="ECO:0000313" key="4">
    <source>
        <dbReference type="Proteomes" id="UP000010988"/>
    </source>
</evidence>
<evidence type="ECO:0000259" key="1">
    <source>
        <dbReference type="Pfam" id="PF00563"/>
    </source>
</evidence>
<evidence type="ECO:0000259" key="2">
    <source>
        <dbReference type="Pfam" id="PF10069"/>
    </source>
</evidence>
<dbReference type="AlphaFoldDB" id="L7KPX4"/>
<dbReference type="RefSeq" id="WP_005178443.1">
    <property type="nucleotide sequence ID" value="NZ_BANR01000026.1"/>
</dbReference>
<evidence type="ECO:0008006" key="5">
    <source>
        <dbReference type="Google" id="ProtNLM"/>
    </source>
</evidence>
<dbReference type="OrthoDB" id="3278016at2"/>
<dbReference type="Pfam" id="PF10069">
    <property type="entry name" value="DICT"/>
    <property type="match status" value="1"/>
</dbReference>
<comment type="caution">
    <text evidence="3">The sequence shown here is derived from an EMBL/GenBank/DDBJ whole genome shotgun (WGS) entry which is preliminary data.</text>
</comment>
<keyword evidence="4" id="KW-1185">Reference proteome</keyword>
<reference evidence="3 4" key="1">
    <citation type="submission" date="2012-12" db="EMBL/GenBank/DDBJ databases">
        <title>Whole genome shotgun sequence of Gordonia aichiensis NBRC 108223.</title>
        <authorList>
            <person name="Isaki-Nakamura S."/>
            <person name="Hosoyama A."/>
            <person name="Tsuchikane K."/>
            <person name="Ando Y."/>
            <person name="Baba S."/>
            <person name="Ohji S."/>
            <person name="Hamada M."/>
            <person name="Tamura T."/>
            <person name="Yamazoe A."/>
            <person name="Yamazaki S."/>
            <person name="Fujita N."/>
        </authorList>
    </citation>
    <scope>NUCLEOTIDE SEQUENCE [LARGE SCALE GENOMIC DNA]</scope>
    <source>
        <strain evidence="3 4">NBRC 108223</strain>
    </source>
</reference>
<dbReference type="SUPFAM" id="SSF141868">
    <property type="entry name" value="EAL domain-like"/>
    <property type="match status" value="1"/>
</dbReference>
<organism evidence="3 4">
    <name type="scientific">Gordonia aichiensis NBRC 108223</name>
    <dbReference type="NCBI Taxonomy" id="1220583"/>
    <lineage>
        <taxon>Bacteria</taxon>
        <taxon>Bacillati</taxon>
        <taxon>Actinomycetota</taxon>
        <taxon>Actinomycetes</taxon>
        <taxon>Mycobacteriales</taxon>
        <taxon>Gordoniaceae</taxon>
        <taxon>Gordonia</taxon>
    </lineage>
</organism>
<dbReference type="Pfam" id="PF00563">
    <property type="entry name" value="EAL"/>
    <property type="match status" value="1"/>
</dbReference>
<dbReference type="InterPro" id="IPR019278">
    <property type="entry name" value="DICT_dom"/>
</dbReference>
<dbReference type="STRING" id="1220583.GOACH_26_00080"/>
<accession>L7KPX4</accession>
<dbReference type="InterPro" id="IPR035919">
    <property type="entry name" value="EAL_sf"/>
</dbReference>
<feature type="domain" description="EAL" evidence="1">
    <location>
        <begin position="106"/>
        <end position="230"/>
    </location>
</feature>